<proteinExistence type="predicted"/>
<dbReference type="PATRIC" id="fig|1003195.11.peg.257"/>
<evidence type="ECO:0000313" key="1">
    <source>
        <dbReference type="EMBL" id="AEW99663.1"/>
    </source>
</evidence>
<accession>F8JKX9</accession>
<name>F8JKX9_STREN</name>
<reference evidence="2" key="1">
    <citation type="submission" date="2011-12" db="EMBL/GenBank/DDBJ databases">
        <title>Complete genome sequence of Streptomyces cattleya strain DSM 46488.</title>
        <authorList>
            <person name="Ou H.-Y."/>
            <person name="Li P."/>
            <person name="Zhao C."/>
            <person name="O'Hagan D."/>
            <person name="Deng Z."/>
        </authorList>
    </citation>
    <scope>NUCLEOTIDE SEQUENCE [LARGE SCALE GENOMIC DNA]</scope>
    <source>
        <strain evidence="2">ATCC 35852 / DSM 46488 / JCM 4925 / NBRC 14057 / NRRL 8057</strain>
        <plasmid evidence="2">Plasmid pSCATT</plasmid>
    </source>
</reference>
<dbReference type="RefSeq" id="WP_014150727.1">
    <property type="nucleotide sequence ID" value="NC_016113.1"/>
</dbReference>
<sequence>MRLPYRVRATVRVTLTTVAALLSFVNGVLGEIGDDTPVSRDGTWTAQSSPMPPARLRVDATGPDIIWQHGQLFVTQSGFAGLDDVRIGFAPQVLQGARGGPASPGYANLGRWTGSAGPSRRDCAELITAHGVGQLTVHAGSVVCVALVGAGGLAAFHVTAVQGWRMVTEATVWSAAGTSVR</sequence>
<dbReference type="EMBL" id="CP003229">
    <property type="protein sequence ID" value="AEW99663.1"/>
    <property type="molecule type" value="Genomic_DNA"/>
</dbReference>
<keyword evidence="1" id="KW-0614">Plasmid</keyword>
<protein>
    <submittedName>
        <fullName evidence="1">Uncharacterized protein</fullName>
    </submittedName>
</protein>
<dbReference type="AlphaFoldDB" id="F8JKX9"/>
<dbReference type="Proteomes" id="UP000007842">
    <property type="component" value="Plasmid pSCATT"/>
</dbReference>
<accession>G8XGL4</accession>
<keyword evidence="2" id="KW-1185">Reference proteome</keyword>
<gene>
    <name evidence="1" type="ordered locus">SCATT_p14700</name>
</gene>
<dbReference type="KEGG" id="sct:SCAT_p0272"/>
<evidence type="ECO:0000313" key="2">
    <source>
        <dbReference type="Proteomes" id="UP000007842"/>
    </source>
</evidence>
<organism evidence="1 2">
    <name type="scientific">Streptantibioticus cattleyicolor (strain ATCC 35852 / DSM 46488 / JCM 4925 / NBRC 14057 / NRRL 8057)</name>
    <name type="common">Streptomyces cattleya</name>
    <dbReference type="NCBI Taxonomy" id="1003195"/>
    <lineage>
        <taxon>Bacteria</taxon>
        <taxon>Bacillati</taxon>
        <taxon>Actinomycetota</taxon>
        <taxon>Actinomycetes</taxon>
        <taxon>Kitasatosporales</taxon>
        <taxon>Streptomycetaceae</taxon>
        <taxon>Streptantibioticus</taxon>
    </lineage>
</organism>
<dbReference type="HOGENOM" id="CLU_1488227_0_0_11"/>
<geneLocation type="plasmid" evidence="1 2">
    <name>pSCATT</name>
</geneLocation>
<dbReference type="KEGG" id="scy:SCATT_p14700"/>